<keyword evidence="9" id="KW-0614">Plasmid</keyword>
<dbReference type="Gene3D" id="3.40.50.720">
    <property type="entry name" value="NAD(P)-binding Rossmann-like Domain"/>
    <property type="match status" value="1"/>
</dbReference>
<evidence type="ECO:0000256" key="1">
    <source>
        <dbReference type="ARBA" id="ARBA00004871"/>
    </source>
</evidence>
<dbReference type="GO" id="GO:0004764">
    <property type="term" value="F:shikimate 3-dehydrogenase (NADP+) activity"/>
    <property type="evidence" value="ECO:0007669"/>
    <property type="project" value="UniProtKB-EC"/>
</dbReference>
<evidence type="ECO:0000259" key="8">
    <source>
        <dbReference type="Pfam" id="PF08501"/>
    </source>
</evidence>
<sequence>MAQARGTVVVNGVTIRGTTRLIGIIGDPIVQAKSPAAVNPLFAARGADIVSVPLHVPATDLATIWAGLKAMPNLVGFGITLPHKQTAIDLCDSLDPVAARVGAVNFVRRELDGTFRGYQFDGKGFVRGLQSKGVAIKGRDALIIGAGGASVAIAFALVEAGADSITVSNRTFDKAEALAETVNADFGRKVAKAGKAEPEAGQLVVNATSLGLQDSDALPLDPDLLKPGMTFAEVIAQPETTRLLALAAKKGVETHSGMHMITGQADLTVDHICELWA</sequence>
<dbReference type="SUPFAM" id="SSF51735">
    <property type="entry name" value="NAD(P)-binding Rossmann-fold domains"/>
    <property type="match status" value="1"/>
</dbReference>
<evidence type="ECO:0000256" key="6">
    <source>
        <dbReference type="ARBA" id="ARBA00049442"/>
    </source>
</evidence>
<feature type="domain" description="Quinate/shikimate 5-dehydrogenase/glutamyl-tRNA reductase" evidence="7">
    <location>
        <begin position="135"/>
        <end position="184"/>
    </location>
</feature>
<dbReference type="SUPFAM" id="SSF53223">
    <property type="entry name" value="Aminoacid dehydrogenase-like, N-terminal domain"/>
    <property type="match status" value="1"/>
</dbReference>
<dbReference type="InterPro" id="IPR013708">
    <property type="entry name" value="Shikimate_DH-bd_N"/>
</dbReference>
<keyword evidence="3" id="KW-0521">NADP</keyword>
<dbReference type="InterPro" id="IPR022893">
    <property type="entry name" value="Shikimate_DH_fam"/>
</dbReference>
<evidence type="ECO:0000313" key="10">
    <source>
        <dbReference type="Proteomes" id="UP000298579"/>
    </source>
</evidence>
<dbReference type="InterPro" id="IPR046346">
    <property type="entry name" value="Aminoacid_DH-like_N_sf"/>
</dbReference>
<dbReference type="InterPro" id="IPR006151">
    <property type="entry name" value="Shikm_DH/Glu-tRNA_Rdtase"/>
</dbReference>
<dbReference type="PANTHER" id="PTHR21089:SF1">
    <property type="entry name" value="BIFUNCTIONAL 3-DEHYDROQUINATE DEHYDRATASE_SHIKIMATE DEHYDROGENASE, CHLOROPLASTIC"/>
    <property type="match status" value="1"/>
</dbReference>
<dbReference type="GO" id="GO:0009073">
    <property type="term" value="P:aromatic amino acid family biosynthetic process"/>
    <property type="evidence" value="ECO:0007669"/>
    <property type="project" value="UniProtKB-KW"/>
</dbReference>
<geneLocation type="plasmid" evidence="10">
    <name>patcfbp5877a</name>
</geneLocation>
<gene>
    <name evidence="9" type="ORF">CFBP5877_26015</name>
</gene>
<dbReference type="Pfam" id="PF01488">
    <property type="entry name" value="Shikimate_DH"/>
    <property type="match status" value="1"/>
</dbReference>
<dbReference type="AlphaFoldDB" id="A0AAE6EIJ7"/>
<comment type="catalytic activity">
    <reaction evidence="6">
        <text>shikimate + NADP(+) = 3-dehydroshikimate + NADPH + H(+)</text>
        <dbReference type="Rhea" id="RHEA:17737"/>
        <dbReference type="ChEBI" id="CHEBI:15378"/>
        <dbReference type="ChEBI" id="CHEBI:16630"/>
        <dbReference type="ChEBI" id="CHEBI:36208"/>
        <dbReference type="ChEBI" id="CHEBI:57783"/>
        <dbReference type="ChEBI" id="CHEBI:58349"/>
        <dbReference type="EC" id="1.1.1.25"/>
    </reaction>
</comment>
<dbReference type="EMBL" id="CP039899">
    <property type="protein sequence ID" value="QCL82730.1"/>
    <property type="molecule type" value="Genomic_DNA"/>
</dbReference>
<protein>
    <recommendedName>
        <fullName evidence="2">shikimate dehydrogenase (NADP(+))</fullName>
        <ecNumber evidence="2">1.1.1.25</ecNumber>
    </recommendedName>
</protein>
<dbReference type="Gene3D" id="3.40.50.10860">
    <property type="entry name" value="Leucine Dehydrogenase, chain A, domain 1"/>
    <property type="match status" value="1"/>
</dbReference>
<evidence type="ECO:0000259" key="7">
    <source>
        <dbReference type="Pfam" id="PF01488"/>
    </source>
</evidence>
<keyword evidence="5" id="KW-0057">Aromatic amino acid biosynthesis</keyword>
<dbReference type="GO" id="GO:0009423">
    <property type="term" value="P:chorismate biosynthetic process"/>
    <property type="evidence" value="ECO:0007669"/>
    <property type="project" value="TreeGrafter"/>
</dbReference>
<dbReference type="Proteomes" id="UP000298579">
    <property type="component" value="Plasmid pAtCFBP5877a"/>
</dbReference>
<evidence type="ECO:0000256" key="4">
    <source>
        <dbReference type="ARBA" id="ARBA00023002"/>
    </source>
</evidence>
<evidence type="ECO:0000313" key="9">
    <source>
        <dbReference type="EMBL" id="QCL82730.1"/>
    </source>
</evidence>
<organism evidence="9 10">
    <name type="scientific">Agrobacterium tumefaciens</name>
    <dbReference type="NCBI Taxonomy" id="358"/>
    <lineage>
        <taxon>Bacteria</taxon>
        <taxon>Pseudomonadati</taxon>
        <taxon>Pseudomonadota</taxon>
        <taxon>Alphaproteobacteria</taxon>
        <taxon>Hyphomicrobiales</taxon>
        <taxon>Rhizobiaceae</taxon>
        <taxon>Rhizobium/Agrobacterium group</taxon>
        <taxon>Agrobacterium</taxon>
        <taxon>Agrobacterium tumefaciens complex</taxon>
    </lineage>
</organism>
<dbReference type="EC" id="1.1.1.25" evidence="2"/>
<name>A0AAE6EIJ7_AGRTU</name>
<comment type="pathway">
    <text evidence="1">Metabolic intermediate biosynthesis; chorismate biosynthesis; chorismate from D-erythrose 4-phosphate and phosphoenolpyruvate: step 4/7.</text>
</comment>
<evidence type="ECO:0000256" key="3">
    <source>
        <dbReference type="ARBA" id="ARBA00022857"/>
    </source>
</evidence>
<keyword evidence="5" id="KW-0028">Amino-acid biosynthesis</keyword>
<feature type="domain" description="Shikimate dehydrogenase substrate binding N-terminal" evidence="8">
    <location>
        <begin position="24"/>
        <end position="107"/>
    </location>
</feature>
<dbReference type="CDD" id="cd01065">
    <property type="entry name" value="NAD_bind_Shikimate_DH"/>
    <property type="match status" value="1"/>
</dbReference>
<dbReference type="Pfam" id="PF08501">
    <property type="entry name" value="Shikimate_dh_N"/>
    <property type="match status" value="1"/>
</dbReference>
<evidence type="ECO:0000256" key="5">
    <source>
        <dbReference type="ARBA" id="ARBA00023141"/>
    </source>
</evidence>
<dbReference type="InterPro" id="IPR036291">
    <property type="entry name" value="NAD(P)-bd_dom_sf"/>
</dbReference>
<keyword evidence="4" id="KW-0560">Oxidoreductase</keyword>
<dbReference type="GO" id="GO:0019632">
    <property type="term" value="P:shikimate metabolic process"/>
    <property type="evidence" value="ECO:0007669"/>
    <property type="project" value="TreeGrafter"/>
</dbReference>
<accession>A0AAE6EIJ7</accession>
<dbReference type="GO" id="GO:0005829">
    <property type="term" value="C:cytosol"/>
    <property type="evidence" value="ECO:0007669"/>
    <property type="project" value="TreeGrafter"/>
</dbReference>
<dbReference type="PANTHER" id="PTHR21089">
    <property type="entry name" value="SHIKIMATE DEHYDROGENASE"/>
    <property type="match status" value="1"/>
</dbReference>
<proteinExistence type="predicted"/>
<reference evidence="9 10" key="1">
    <citation type="submission" date="2019-04" db="EMBL/GenBank/DDBJ databases">
        <title>Complete genome sequence of Agrobacterium tumefaciens CFBP5877.</title>
        <authorList>
            <person name="Huang Y.-Y."/>
            <person name="Chiang H.-Y."/>
            <person name="Chou L."/>
            <person name="Lai E.-M."/>
            <person name="Kuo C.-H."/>
        </authorList>
    </citation>
    <scope>NUCLEOTIDE SEQUENCE [LARGE SCALE GENOMIC DNA]</scope>
    <source>
        <strain evidence="9 10">CFBP5877</strain>
        <plasmid evidence="10">patcfbp5877a</plasmid>
    </source>
</reference>
<dbReference type="GO" id="GO:0050661">
    <property type="term" value="F:NADP binding"/>
    <property type="evidence" value="ECO:0007669"/>
    <property type="project" value="TreeGrafter"/>
</dbReference>
<evidence type="ECO:0000256" key="2">
    <source>
        <dbReference type="ARBA" id="ARBA00012962"/>
    </source>
</evidence>